<name>B9RD66_RICCO</name>
<evidence type="ECO:0000313" key="3">
    <source>
        <dbReference type="Proteomes" id="UP000008311"/>
    </source>
</evidence>
<gene>
    <name evidence="2" type="ORF">RCOM_1610400</name>
</gene>
<dbReference type="Proteomes" id="UP000008311">
    <property type="component" value="Unassembled WGS sequence"/>
</dbReference>
<accession>B9RD66</accession>
<feature type="region of interest" description="Disordered" evidence="1">
    <location>
        <begin position="1"/>
        <end position="68"/>
    </location>
</feature>
<dbReference type="InParanoid" id="B9RD66"/>
<proteinExistence type="predicted"/>
<reference evidence="3" key="1">
    <citation type="journal article" date="2010" name="Nat. Biotechnol.">
        <title>Draft genome sequence of the oilseed species Ricinus communis.</title>
        <authorList>
            <person name="Chan A.P."/>
            <person name="Crabtree J."/>
            <person name="Zhao Q."/>
            <person name="Lorenzi H."/>
            <person name="Orvis J."/>
            <person name="Puiu D."/>
            <person name="Melake-Berhan A."/>
            <person name="Jones K.M."/>
            <person name="Redman J."/>
            <person name="Chen G."/>
            <person name="Cahoon E.B."/>
            <person name="Gedil M."/>
            <person name="Stanke M."/>
            <person name="Haas B.J."/>
            <person name="Wortman J.R."/>
            <person name="Fraser-Liggett C.M."/>
            <person name="Ravel J."/>
            <person name="Rabinowicz P.D."/>
        </authorList>
    </citation>
    <scope>NUCLEOTIDE SEQUENCE [LARGE SCALE GENOMIC DNA]</scope>
    <source>
        <strain evidence="3">cv. Hale</strain>
    </source>
</reference>
<evidence type="ECO:0000256" key="1">
    <source>
        <dbReference type="SAM" id="MobiDB-lite"/>
    </source>
</evidence>
<evidence type="ECO:0000313" key="2">
    <source>
        <dbReference type="EMBL" id="EEF50324.1"/>
    </source>
</evidence>
<dbReference type="EMBL" id="EQ973775">
    <property type="protein sequence ID" value="EEF50324.1"/>
    <property type="molecule type" value="Genomic_DNA"/>
</dbReference>
<sequence>MKEASNVGDGYPVGKTSRSKRKPTEIGSTECRPCHYSSHSERASDKAKQQKHIPGCSNAHSILKQKVI</sequence>
<organism evidence="2 3">
    <name type="scientific">Ricinus communis</name>
    <name type="common">Castor bean</name>
    <dbReference type="NCBI Taxonomy" id="3988"/>
    <lineage>
        <taxon>Eukaryota</taxon>
        <taxon>Viridiplantae</taxon>
        <taxon>Streptophyta</taxon>
        <taxon>Embryophyta</taxon>
        <taxon>Tracheophyta</taxon>
        <taxon>Spermatophyta</taxon>
        <taxon>Magnoliopsida</taxon>
        <taxon>eudicotyledons</taxon>
        <taxon>Gunneridae</taxon>
        <taxon>Pentapetalae</taxon>
        <taxon>rosids</taxon>
        <taxon>fabids</taxon>
        <taxon>Malpighiales</taxon>
        <taxon>Euphorbiaceae</taxon>
        <taxon>Acalyphoideae</taxon>
        <taxon>Acalypheae</taxon>
        <taxon>Ricinus</taxon>
    </lineage>
</organism>
<keyword evidence="3" id="KW-1185">Reference proteome</keyword>
<dbReference type="AlphaFoldDB" id="B9RD66"/>
<protein>
    <submittedName>
        <fullName evidence="2">Uncharacterized protein</fullName>
    </submittedName>
</protein>
<feature type="compositionally biased region" description="Basic and acidic residues" evidence="1">
    <location>
        <begin position="38"/>
        <end position="48"/>
    </location>
</feature>